<accession>A0A380S630</accession>
<feature type="chain" id="PRO_5016673296" description="Lipoprotein" evidence="1">
    <location>
        <begin position="21"/>
        <end position="213"/>
    </location>
</feature>
<proteinExistence type="predicted"/>
<evidence type="ECO:0000313" key="3">
    <source>
        <dbReference type="Proteomes" id="UP000255423"/>
    </source>
</evidence>
<reference evidence="2 3" key="1">
    <citation type="submission" date="2017-08" db="EMBL/GenBank/DDBJ databases">
        <authorList>
            <person name="de Groot N.N."/>
        </authorList>
    </citation>
    <scope>NUCLEOTIDE SEQUENCE [LARGE SCALE GENOMIC DNA]</scope>
    <source>
        <strain evidence="2 3">HM2</strain>
    </source>
</reference>
<dbReference type="Proteomes" id="UP000255423">
    <property type="component" value="Unassembled WGS sequence"/>
</dbReference>
<dbReference type="EMBL" id="UHJL01000002">
    <property type="protein sequence ID" value="SUQ24453.1"/>
    <property type="molecule type" value="Genomic_DNA"/>
</dbReference>
<evidence type="ECO:0008006" key="4">
    <source>
        <dbReference type="Google" id="ProtNLM"/>
    </source>
</evidence>
<keyword evidence="1" id="KW-0732">Signal</keyword>
<gene>
    <name evidence="2" type="ORF">SAMN05661053_1855</name>
</gene>
<sequence>MRKYLWTVILSVLLFAGYSAGDEGNGPLLQEICHGCGVNEPKEYTPYGFTAEFAYASPSVLRINVLGLRYFRIKRKVLVGFPGLAADIDFDGWKVSDEAILGLILCFGAMANDGVPSLWLGYLLFGNTYYSLTEDDSFGLFETHHIVDYLIYDKSHGKPWEFGFTEAAGIRFVFTKGSHGGTSYLDLGASVRLTNKAFRLGVFVQVGFSGTHT</sequence>
<protein>
    <recommendedName>
        <fullName evidence="4">Lipoprotein</fullName>
    </recommendedName>
</protein>
<dbReference type="RefSeq" id="WP_109572941.1">
    <property type="nucleotide sequence ID" value="NZ_UHJL01000002.1"/>
</dbReference>
<dbReference type="AlphaFoldDB" id="A0A380S630"/>
<feature type="signal peptide" evidence="1">
    <location>
        <begin position="1"/>
        <end position="20"/>
    </location>
</feature>
<evidence type="ECO:0000313" key="2">
    <source>
        <dbReference type="EMBL" id="SUQ24453.1"/>
    </source>
</evidence>
<evidence type="ECO:0000256" key="1">
    <source>
        <dbReference type="SAM" id="SignalP"/>
    </source>
</evidence>
<name>A0A380S630_FIBSU</name>
<organism evidence="2 3">
    <name type="scientific">Fibrobacter succinogenes</name>
    <name type="common">Bacteroides succinogenes</name>
    <dbReference type="NCBI Taxonomy" id="833"/>
    <lineage>
        <taxon>Bacteria</taxon>
        <taxon>Pseudomonadati</taxon>
        <taxon>Fibrobacterota</taxon>
        <taxon>Fibrobacteria</taxon>
        <taxon>Fibrobacterales</taxon>
        <taxon>Fibrobacteraceae</taxon>
        <taxon>Fibrobacter</taxon>
    </lineage>
</organism>